<gene>
    <name evidence="11" type="ORF">LITE_LOCUS19080</name>
</gene>
<accession>A0AAV0KMU7</accession>
<dbReference type="InterPro" id="IPR002480">
    <property type="entry name" value="DAHP_synth_2"/>
</dbReference>
<dbReference type="PANTHER" id="PTHR21337:SF0">
    <property type="entry name" value="PHOSPHO-2-DEHYDRO-3-DEOXYHEPTONATE ALDOLASE"/>
    <property type="match status" value="1"/>
</dbReference>
<evidence type="ECO:0000313" key="11">
    <source>
        <dbReference type="EMBL" id="CAI0422276.1"/>
    </source>
</evidence>
<dbReference type="AlphaFoldDB" id="A0AAV0KMU7"/>
<dbReference type="GO" id="GO:0009507">
    <property type="term" value="C:chloroplast"/>
    <property type="evidence" value="ECO:0007669"/>
    <property type="project" value="UniProtKB-SubCell"/>
</dbReference>
<keyword evidence="8" id="KW-0464">Manganese</keyword>
<keyword evidence="4 9" id="KW-0808">Transferase</keyword>
<reference evidence="11" key="1">
    <citation type="submission" date="2022-08" db="EMBL/GenBank/DDBJ databases">
        <authorList>
            <person name="Gutierrez-Valencia J."/>
        </authorList>
    </citation>
    <scope>NUCLEOTIDE SEQUENCE</scope>
</reference>
<feature type="binding site" evidence="8">
    <location>
        <position position="348"/>
    </location>
    <ligand>
        <name>phosphoenolpyruvate</name>
        <dbReference type="ChEBI" id="CHEBI:58702"/>
    </ligand>
</feature>
<evidence type="ECO:0000313" key="12">
    <source>
        <dbReference type="Proteomes" id="UP001154282"/>
    </source>
</evidence>
<comment type="subcellular location">
    <subcellularLocation>
        <location evidence="9">Plastid</location>
        <location evidence="9">Chloroplast</location>
    </subcellularLocation>
</comment>
<dbReference type="PANTHER" id="PTHR21337">
    <property type="entry name" value="PHOSPHO-2-DEHYDRO-3-DEOXYHEPTONATE ALDOLASE 1, 2"/>
    <property type="match status" value="1"/>
</dbReference>
<keyword evidence="6 9" id="KW-0057">Aromatic amino acid biosynthesis</keyword>
<feature type="binding site" evidence="8">
    <location>
        <position position="380"/>
    </location>
    <ligand>
        <name>Mn(2+)</name>
        <dbReference type="ChEBI" id="CHEBI:29035"/>
    </ligand>
</feature>
<evidence type="ECO:0000256" key="7">
    <source>
        <dbReference type="ARBA" id="ARBA00047508"/>
    </source>
</evidence>
<feature type="binding site" evidence="8">
    <location>
        <position position="135"/>
    </location>
    <ligand>
        <name>Mn(2+)</name>
        <dbReference type="ChEBI" id="CHEBI:29035"/>
    </ligand>
</feature>
<evidence type="ECO:0000256" key="10">
    <source>
        <dbReference type="SAM" id="MobiDB-lite"/>
    </source>
</evidence>
<keyword evidence="9" id="KW-0934">Plastid</keyword>
<evidence type="ECO:0000256" key="5">
    <source>
        <dbReference type="ARBA" id="ARBA00022946"/>
    </source>
</evidence>
<evidence type="ECO:0000256" key="8">
    <source>
        <dbReference type="PIRSR" id="PIRSR602480-1"/>
    </source>
</evidence>
<keyword evidence="12" id="KW-1185">Reference proteome</keyword>
<dbReference type="EMBL" id="CAMGYJ010000005">
    <property type="protein sequence ID" value="CAI0422276.1"/>
    <property type="molecule type" value="Genomic_DNA"/>
</dbReference>
<keyword evidence="8" id="KW-0104">Cadmium</keyword>
<name>A0AAV0KMU7_9ROSI</name>
<dbReference type="FunFam" id="3.20.20.70:FF:000128">
    <property type="entry name" value="Phospho-2-dehydro-3-deoxyheptonate aldolase"/>
    <property type="match status" value="1"/>
</dbReference>
<comment type="cofactor">
    <cofactor evidence="8">
        <name>Mn(2+)</name>
        <dbReference type="ChEBI" id="CHEBI:29035"/>
    </cofactor>
    <cofactor evidence="8">
        <name>Co(2+)</name>
        <dbReference type="ChEBI" id="CHEBI:48828"/>
    </cofactor>
    <cofactor evidence="8">
        <name>Cd(2+)</name>
        <dbReference type="ChEBI" id="CHEBI:48775"/>
    </cofactor>
    <text evidence="8">Binds 1 divalent cation per subunit. The enzyme is active with manganese, cobalt or cadmium ions.</text>
</comment>
<dbReference type="GO" id="GO:0003849">
    <property type="term" value="F:3-deoxy-7-phosphoheptulonate synthase activity"/>
    <property type="evidence" value="ECO:0007669"/>
    <property type="project" value="UniProtKB-EC"/>
</dbReference>
<feature type="compositionally biased region" description="Low complexity" evidence="10">
    <location>
        <begin position="44"/>
        <end position="54"/>
    </location>
</feature>
<evidence type="ECO:0000256" key="1">
    <source>
        <dbReference type="ARBA" id="ARBA00004688"/>
    </source>
</evidence>
<feature type="binding site" evidence="8">
    <location>
        <position position="317"/>
    </location>
    <ligand>
        <name>phosphoenolpyruvate</name>
        <dbReference type="ChEBI" id="CHEBI:58702"/>
    </ligand>
</feature>
<proteinExistence type="inferred from homology"/>
<comment type="catalytic activity">
    <reaction evidence="7 9">
        <text>D-erythrose 4-phosphate + phosphoenolpyruvate + H2O = 7-phospho-2-dehydro-3-deoxy-D-arabino-heptonate + phosphate</text>
        <dbReference type="Rhea" id="RHEA:14717"/>
        <dbReference type="ChEBI" id="CHEBI:15377"/>
        <dbReference type="ChEBI" id="CHEBI:16897"/>
        <dbReference type="ChEBI" id="CHEBI:43474"/>
        <dbReference type="ChEBI" id="CHEBI:58394"/>
        <dbReference type="ChEBI" id="CHEBI:58702"/>
        <dbReference type="EC" id="2.5.1.54"/>
    </reaction>
</comment>
<feature type="binding site" evidence="8">
    <location>
        <position position="422"/>
    </location>
    <ligand>
        <name>Mn(2+)</name>
        <dbReference type="ChEBI" id="CHEBI:29035"/>
    </ligand>
</feature>
<feature type="compositionally biased region" description="Polar residues" evidence="10">
    <location>
        <begin position="1"/>
        <end position="17"/>
    </location>
</feature>
<dbReference type="SUPFAM" id="SSF51569">
    <property type="entry name" value="Aldolase"/>
    <property type="match status" value="1"/>
</dbReference>
<comment type="pathway">
    <text evidence="1 9">Metabolic intermediate biosynthesis; chorismate biosynthesis; chorismate from D-erythrose 4-phosphate and phosphoenolpyruvate: step 1/7.</text>
</comment>
<feature type="region of interest" description="Disordered" evidence="10">
    <location>
        <begin position="1"/>
        <end position="54"/>
    </location>
</feature>
<dbReference type="GO" id="GO:0008652">
    <property type="term" value="P:amino acid biosynthetic process"/>
    <property type="evidence" value="ECO:0007669"/>
    <property type="project" value="UniProtKB-KW"/>
</dbReference>
<evidence type="ECO:0000256" key="6">
    <source>
        <dbReference type="ARBA" id="ARBA00023141"/>
    </source>
</evidence>
<evidence type="ECO:0000256" key="3">
    <source>
        <dbReference type="ARBA" id="ARBA00022605"/>
    </source>
</evidence>
<dbReference type="Gene3D" id="3.20.20.70">
    <property type="entry name" value="Aldolase class I"/>
    <property type="match status" value="1"/>
</dbReference>
<feature type="binding site" evidence="8">
    <location>
        <begin position="294"/>
        <end position="295"/>
    </location>
    <ligand>
        <name>phosphoenolpyruvate</name>
        <dbReference type="ChEBI" id="CHEBI:58702"/>
    </ligand>
</feature>
<evidence type="ECO:0000256" key="4">
    <source>
        <dbReference type="ARBA" id="ARBA00022679"/>
    </source>
</evidence>
<organism evidence="11 12">
    <name type="scientific">Linum tenue</name>
    <dbReference type="NCBI Taxonomy" id="586396"/>
    <lineage>
        <taxon>Eukaryota</taxon>
        <taxon>Viridiplantae</taxon>
        <taxon>Streptophyta</taxon>
        <taxon>Embryophyta</taxon>
        <taxon>Tracheophyta</taxon>
        <taxon>Spermatophyta</taxon>
        <taxon>Magnoliopsida</taxon>
        <taxon>eudicotyledons</taxon>
        <taxon>Gunneridae</taxon>
        <taxon>Pentapetalae</taxon>
        <taxon>rosids</taxon>
        <taxon>fabids</taxon>
        <taxon>Malpighiales</taxon>
        <taxon>Linaceae</taxon>
        <taxon>Linum</taxon>
    </lineage>
</organism>
<keyword evidence="3 9" id="KW-0028">Amino-acid biosynthesis</keyword>
<sequence length="484" mass="53455">MALSNLSSKSLYASPNPLSSNNQLQSHHHQQQPNLSVSVHAAEPAKNPVKASPASAAPVAAPAVSSPPAKWSVDSWKTKTALQLPEYPDENALQDVLKTIEEFPPLVFAGEARSLEEKLGDAAVGKAFLLQGGDCAESFKEFNANNIRDTFRILLQMGAVLMFGGQMPVIKKSRIPDPQRMIRAYCQSAATLNLLRAFATGGYAAMQRVTQWNLDFAERSEQGDRYQELANRVDEALGFMAAAGLTVEHPIMTTTEFYTSHECLLLPYEQSLTRLDSTSGLYYDCSAHMVWCGERTRQLDGAHVEFLRGISNPLGIKVSQKMDPSELVKLIEILNPANKPGRITIICRMGAENMRVKLPHLIRAVRRSGQIVTWVSDPMHGNTIKAPCGLKTRPFDNILAEVRAFFDVHEQEGSQPGGIHLEMTGQNVTECIGGSRTVTFDDLSSRYHTHCDPRLNASQSLELAFIIAERLRKRRIGNRGFLGM</sequence>
<keyword evidence="8" id="KW-0170">Cobalt</keyword>
<keyword evidence="5 9" id="KW-0809">Transit peptide</keyword>
<comment type="similarity">
    <text evidence="2 9">Belongs to the class-II DAHP synthase family.</text>
</comment>
<dbReference type="GO" id="GO:0009073">
    <property type="term" value="P:aromatic amino acid family biosynthetic process"/>
    <property type="evidence" value="ECO:0007669"/>
    <property type="project" value="UniProtKB-KW"/>
</dbReference>
<dbReference type="Proteomes" id="UP001154282">
    <property type="component" value="Unassembled WGS sequence"/>
</dbReference>
<dbReference type="InterPro" id="IPR013785">
    <property type="entry name" value="Aldolase_TIM"/>
</dbReference>
<comment type="caution">
    <text evidence="11">The sequence shown here is derived from an EMBL/GenBank/DDBJ whole genome shotgun (WGS) entry which is preliminary data.</text>
</comment>
<feature type="binding site" evidence="8">
    <location>
        <position position="452"/>
    </location>
    <ligand>
        <name>Mn(2+)</name>
        <dbReference type="ChEBI" id="CHEBI:29035"/>
    </ligand>
</feature>
<evidence type="ECO:0000256" key="9">
    <source>
        <dbReference type="RuleBase" id="RU363071"/>
    </source>
</evidence>
<protein>
    <recommendedName>
        <fullName evidence="9">Phospho-2-dehydro-3-deoxyheptonate aldolase</fullName>
        <ecNumber evidence="9">2.5.1.54</ecNumber>
    </recommendedName>
</protein>
<feature type="compositionally biased region" description="Low complexity" evidence="10">
    <location>
        <begin position="18"/>
        <end position="36"/>
    </location>
</feature>
<keyword evidence="9" id="KW-0150">Chloroplast</keyword>
<dbReference type="EC" id="2.5.1.54" evidence="9"/>
<evidence type="ECO:0000256" key="2">
    <source>
        <dbReference type="ARBA" id="ARBA00008911"/>
    </source>
</evidence>
<dbReference type="Pfam" id="PF01474">
    <property type="entry name" value="DAHP_synth_2"/>
    <property type="match status" value="1"/>
</dbReference>